<dbReference type="Gene3D" id="1.10.8.260">
    <property type="entry name" value="HI0933 insert domain-like"/>
    <property type="match status" value="1"/>
</dbReference>
<reference evidence="6 7" key="1">
    <citation type="journal article" date="2009" name="Appl. Environ. Microbiol.">
        <title>Genomic analysis of 'Elusimicrobium minutum,' the first cultivated representative of the phylum 'Elusimicrobia' (formerly termite group 1).</title>
        <authorList>
            <person name="Herlemann D.P.R."/>
            <person name="Geissinger O."/>
            <person name="Ikeda-Ohtsubo W."/>
            <person name="Kunin V."/>
            <person name="Sun H."/>
            <person name="Lapidus A."/>
            <person name="Hugenholtz P."/>
            <person name="Brune A."/>
        </authorList>
    </citation>
    <scope>NUCLEOTIDE SEQUENCE [LARGE SCALE GENOMIC DNA]</scope>
    <source>
        <strain evidence="6 7">Pei191</strain>
    </source>
</reference>
<evidence type="ECO:0000256" key="3">
    <source>
        <dbReference type="ARBA" id="ARBA00022827"/>
    </source>
</evidence>
<dbReference type="AlphaFoldDB" id="B2KCS3"/>
<keyword evidence="3" id="KW-0274">FAD</keyword>
<sequence length="384" mass="42302">MNIYKTVIIGAGASGLMAGRLLGENTLIIDHNPNAGKKLLITGGGNCNFSNKSVSFKDYRSQNIHFCKSALAGFKPSDFTALLDKHRIAWEEREKGEYFGFNAKDIVDMLTLECKNTGAEFLFNIKAFDIEKTENYFIIKTSSKDLHAKNVIIATGGLPMPKIGASSFAFDAAKKFGLNVVEPYPALCPFLWREKELKKFGTLTGLSCKAALTCGKVKIIDDLLFTHYGVSGPAALQMSLWTQGEEEIKINFLPLINLKELITLARQTNKTFLQFFQDYLPQRMLKTLLEGFDIQAANATKQTISDLENILTSYTFVPQKNNSYLKAEISGGGVDTKELSSSSMQSVKIQGLYFTGECIDVSGRLGGYNLHWAWASAAAAAKNS</sequence>
<dbReference type="HOGENOM" id="CLU_025174_2_0_0"/>
<dbReference type="Pfam" id="PF22780">
    <property type="entry name" value="HI0933_like_1st"/>
    <property type="match status" value="1"/>
</dbReference>
<name>B2KCS3_ELUMP</name>
<evidence type="ECO:0000256" key="1">
    <source>
        <dbReference type="ARBA" id="ARBA00001974"/>
    </source>
</evidence>
<dbReference type="PANTHER" id="PTHR42887:SF2">
    <property type="entry name" value="OS12G0638800 PROTEIN"/>
    <property type="match status" value="1"/>
</dbReference>
<dbReference type="STRING" id="445932.Emin_0764"/>
<dbReference type="InterPro" id="IPR055178">
    <property type="entry name" value="RsdA/BaiN/AoA(So)-like_dom"/>
</dbReference>
<dbReference type="EMBL" id="CP001055">
    <property type="protein sequence ID" value="ACC98319.1"/>
    <property type="molecule type" value="Genomic_DNA"/>
</dbReference>
<dbReference type="Gene3D" id="3.50.50.60">
    <property type="entry name" value="FAD/NAD(P)-binding domain"/>
    <property type="match status" value="1"/>
</dbReference>
<evidence type="ECO:0000313" key="7">
    <source>
        <dbReference type="Proteomes" id="UP000001029"/>
    </source>
</evidence>
<dbReference type="SUPFAM" id="SSF160996">
    <property type="entry name" value="HI0933 insert domain-like"/>
    <property type="match status" value="1"/>
</dbReference>
<keyword evidence="2" id="KW-0285">Flavoprotein</keyword>
<proteinExistence type="predicted"/>
<evidence type="ECO:0000313" key="6">
    <source>
        <dbReference type="EMBL" id="ACC98319.1"/>
    </source>
</evidence>
<dbReference type="Gene3D" id="2.40.30.10">
    <property type="entry name" value="Translation factors"/>
    <property type="match status" value="1"/>
</dbReference>
<evidence type="ECO:0000259" key="5">
    <source>
        <dbReference type="Pfam" id="PF22780"/>
    </source>
</evidence>
<dbReference type="Proteomes" id="UP000001029">
    <property type="component" value="Chromosome"/>
</dbReference>
<evidence type="ECO:0000259" key="4">
    <source>
        <dbReference type="Pfam" id="PF03486"/>
    </source>
</evidence>
<dbReference type="InterPro" id="IPR036188">
    <property type="entry name" value="FAD/NAD-bd_sf"/>
</dbReference>
<dbReference type="PANTHER" id="PTHR42887">
    <property type="entry name" value="OS12G0638800 PROTEIN"/>
    <property type="match status" value="1"/>
</dbReference>
<protein>
    <submittedName>
        <fullName evidence="6">Putative flavoproteins</fullName>
    </submittedName>
</protein>
<gene>
    <name evidence="6" type="ordered locus">Emin_0764</name>
</gene>
<dbReference type="InterPro" id="IPR023166">
    <property type="entry name" value="BaiN-like_dom_sf"/>
</dbReference>
<feature type="domain" description="RsdA/BaiN/AoA(So)-like insert" evidence="5">
    <location>
        <begin position="184"/>
        <end position="329"/>
    </location>
</feature>
<dbReference type="InterPro" id="IPR004792">
    <property type="entry name" value="BaiN-like"/>
</dbReference>
<feature type="domain" description="RsdA/BaiN/AoA(So)-like Rossmann fold-like" evidence="4">
    <location>
        <begin position="5"/>
        <end position="382"/>
    </location>
</feature>
<comment type="cofactor">
    <cofactor evidence="1">
        <name>FAD</name>
        <dbReference type="ChEBI" id="CHEBI:57692"/>
    </cofactor>
</comment>
<dbReference type="NCBIfam" id="TIGR00275">
    <property type="entry name" value="aminoacetone oxidase family FAD-binding enzyme"/>
    <property type="match status" value="1"/>
</dbReference>
<keyword evidence="7" id="KW-1185">Reference proteome</keyword>
<evidence type="ECO:0000256" key="2">
    <source>
        <dbReference type="ARBA" id="ARBA00022630"/>
    </source>
</evidence>
<dbReference type="Pfam" id="PF03486">
    <property type="entry name" value="HI0933_like"/>
    <property type="match status" value="1"/>
</dbReference>
<dbReference type="KEGG" id="emi:Emin_0764"/>
<organism evidence="6 7">
    <name type="scientific">Elusimicrobium minutum (strain Pei191)</name>
    <dbReference type="NCBI Taxonomy" id="445932"/>
    <lineage>
        <taxon>Bacteria</taxon>
        <taxon>Pseudomonadati</taxon>
        <taxon>Elusimicrobiota</taxon>
        <taxon>Elusimicrobia</taxon>
        <taxon>Elusimicrobiales</taxon>
        <taxon>Elusimicrobiaceae</taxon>
        <taxon>Elusimicrobium</taxon>
    </lineage>
</organism>
<dbReference type="InterPro" id="IPR057661">
    <property type="entry name" value="RsdA/BaiN/AoA(So)_Rossmann"/>
</dbReference>
<accession>B2KCS3</accession>
<dbReference type="SUPFAM" id="SSF51905">
    <property type="entry name" value="FAD/NAD(P)-binding domain"/>
    <property type="match status" value="1"/>
</dbReference>
<dbReference type="OrthoDB" id="9773233at2"/>
<dbReference type="RefSeq" id="WP_012414934.1">
    <property type="nucleotide sequence ID" value="NC_010644.1"/>
</dbReference>